<dbReference type="NCBIfam" id="TIGR01965">
    <property type="entry name" value="VCBS_repeat"/>
    <property type="match status" value="1"/>
</dbReference>
<evidence type="ECO:0000313" key="4">
    <source>
        <dbReference type="Proteomes" id="UP000016568"/>
    </source>
</evidence>
<evidence type="ECO:0000259" key="2">
    <source>
        <dbReference type="PROSITE" id="PS50234"/>
    </source>
</evidence>
<reference evidence="3 4" key="1">
    <citation type="submission" date="2013-09" db="EMBL/GenBank/DDBJ databases">
        <title>Whole genome shotgun sequence of Novosphingobium tardaugens NBRC 16725.</title>
        <authorList>
            <person name="Isaki S."/>
            <person name="Hosoyama A."/>
            <person name="Tsuchikane K."/>
            <person name="Katsumata H."/>
            <person name="Ando Y."/>
            <person name="Yamazaki S."/>
            <person name="Fujita N."/>
        </authorList>
    </citation>
    <scope>NUCLEOTIDE SEQUENCE [LARGE SCALE GENOMIC DNA]</scope>
    <source>
        <strain evidence="3 4">NBRC 16725</strain>
    </source>
</reference>
<dbReference type="SUPFAM" id="SSF51120">
    <property type="entry name" value="beta-Roll"/>
    <property type="match status" value="1"/>
</dbReference>
<name>U2YJV8_9SPHN</name>
<dbReference type="PANTHER" id="PTHR39431">
    <property type="entry name" value="FRPA/C-RELATED PROTEIN"/>
    <property type="match status" value="1"/>
</dbReference>
<comment type="caution">
    <text evidence="3">The sequence shown here is derived from an EMBL/GenBank/DDBJ whole genome shotgun (WGS) entry which is preliminary data.</text>
</comment>
<dbReference type="PROSITE" id="PS00330">
    <property type="entry name" value="HEMOLYSIN_CALCIUM"/>
    <property type="match status" value="3"/>
</dbReference>
<dbReference type="SUPFAM" id="SSF53300">
    <property type="entry name" value="vWA-like"/>
    <property type="match status" value="1"/>
</dbReference>
<dbReference type="eggNOG" id="COG2304">
    <property type="taxonomic scope" value="Bacteria"/>
</dbReference>
<proteinExistence type="predicted"/>
<dbReference type="PRINTS" id="PR00313">
    <property type="entry name" value="CABNDNGRPT"/>
</dbReference>
<dbReference type="PROSITE" id="PS50234">
    <property type="entry name" value="VWFA"/>
    <property type="match status" value="1"/>
</dbReference>
<dbReference type="Proteomes" id="UP000016568">
    <property type="component" value="Unassembled WGS sequence"/>
</dbReference>
<sequence>MTVSDGTASSAPATITIEIVDDVPNAVDDGPYTVIEDNPANVVSGNVMTNDLHPNGEPGADTPVTFVGWSAGDAADIAALNTYGTLLQNADGTWSYTLDNSRPATQALTSAFTGTYELDYTIKDADGDERSATLTIIVKGSNDVPSIGSATTAVSDEGLPGGLPDSAGTVDTTDLAVRSGTITITDPDSSALTVSLGTPLTSLTSGGQPIVWDTTNPQLLLGKVGSDTIISVSINNSGNYTVTLQGPIDHPNTTVEDALSLVVPVSVNDGTTTVTNATALTIGLEDDAPMALAPLGATLANVAGSSVYQWLDTDSDVDNNYGGDGPGSVIFTQATVTALQARGLTSDGQALTYTISNNGTVLTAEKPGGADVFIITLQPAGHADQYQVQMVGKLDSPKTIDFDSAGINPFGANVAWAGFVSAGDNNSQDILVTPIKVVSGVWSNGGSVNSNNNEFGNGSGNAVDANEGVRIDFVVDLTGSPANGNNSYDTVGNRNHVFDGHYNANGASAFIPTASGSVSIRLVARDDTDTNNVVGDGSPDPITQVSISYNNQTQIVSGNGSYTVGGHVFTVSNFATGTPTVAGVDAGTRLGAFTSDGYTSLEFQNVGSGSFKVSDFGAVVQTEDPVNFNVPVTIVDGDGDTASSSISITTASPALVVGSAEGDVTGQAADHVVPNPQGAVDGAIQGTAFDDKLVGDPGAVTVSQGQSGNIVLVLDSSQSMTENISFNNTTISRLQAMKNGTNALIDSLSQSGAQNVRITVIEFDTNANNLGTFDLIVNGVVQTANITAAKAAVNSIVADDYTNYEAAIQAAYNWITGNSGNNDLPNANVNKVVFVSDGEPTAWVNSNNGNSTDINGATRAMAELLGTWGGGSGSGNAADSTNDVNNVLGTGYTIDAIGINVGSQALTYLGNVEDGNASGGTGAALNVTTAEQLAAALALLGGSSELSAAGNDTINGGDGNDLIFGDVLFTDTLATQLGVNLPAGSGWAVFQALEGRSNSESQDPAGNGGDWTRADTIAYIQANANALAQESGRTGGNDTINGGAGNDTIYGQEGNDTINGGDGDDLLNGGSGNDILVGGMGNDTLTGGAGADQFRLQSNGGTDIIKDYVDGTDKIGFFDNGGNTAGSVNFANTTGSAAGTTLNAADLATITNVSNMTGSHDQRVLVVQSAQTETQITSASISGANNNYVIVYNSTSGRGEIWFDADWGTTADRVKVATLDNVTTVGGVTAITNADIVVYSTAAVPIVLDLNGNGVEFVSLDAGVLYDYDSDGLLEATAWAGADDGILAFDANGDGRVSGTSEFVFGGNGQTDLEALAATFDTNHDGVLDAQDDGWAKFGVWQDANQNGVADDGEFRLLSDLGITRIGLTSDGQAYETADGDVRVAGTGSYTTADGSEAALADAAFATRQTELAVVAAAAGAVLVDAAQDIPLVPGTPEPEQQAGVAEPDSTVQSLAVADDSSQDNGPADTLLTDDLSDAALDTPESGLDTVEDDAPVQFAAADSSDDASSTDVGGNAADADNAVFADAGQPGNPPADDMAVMDGLLMLAANDAAPKDAPPEGAADAVKEAVGEVVQQASIDHLLDTMLGDAGPHPAAADSAGHNGGETQLAALLDQGTGDSAFVFAGMNTATNDDDLHALAAAQA</sequence>
<dbReference type="InterPro" id="IPR010221">
    <property type="entry name" value="VCBS_dom"/>
</dbReference>
<dbReference type="EMBL" id="BASZ01000002">
    <property type="protein sequence ID" value="GAD48512.1"/>
    <property type="molecule type" value="Genomic_DNA"/>
</dbReference>
<dbReference type="eggNOG" id="COG2931">
    <property type="taxonomic scope" value="Bacteria"/>
</dbReference>
<organism evidence="3 4">
    <name type="scientific">Caenibius tardaugens NBRC 16725</name>
    <dbReference type="NCBI Taxonomy" id="1219035"/>
    <lineage>
        <taxon>Bacteria</taxon>
        <taxon>Pseudomonadati</taxon>
        <taxon>Pseudomonadota</taxon>
        <taxon>Alphaproteobacteria</taxon>
        <taxon>Sphingomonadales</taxon>
        <taxon>Erythrobacteraceae</taxon>
        <taxon>Caenibius</taxon>
    </lineage>
</organism>
<dbReference type="Pfam" id="PF00353">
    <property type="entry name" value="HemolysinCabind"/>
    <property type="match status" value="2"/>
</dbReference>
<dbReference type="CDD" id="cd00198">
    <property type="entry name" value="vWFA"/>
    <property type="match status" value="1"/>
</dbReference>
<dbReference type="Pfam" id="PF13519">
    <property type="entry name" value="VWA_2"/>
    <property type="match status" value="1"/>
</dbReference>
<gene>
    <name evidence="3" type="ORF">NT2_02_05960</name>
</gene>
<dbReference type="InterPro" id="IPR011049">
    <property type="entry name" value="Serralysin-like_metalloprot_C"/>
</dbReference>
<dbReference type="InterPro" id="IPR002035">
    <property type="entry name" value="VWF_A"/>
</dbReference>
<feature type="region of interest" description="Disordered" evidence="1">
    <location>
        <begin position="1030"/>
        <end position="1065"/>
    </location>
</feature>
<dbReference type="SMART" id="SM00327">
    <property type="entry name" value="VWA"/>
    <property type="match status" value="1"/>
</dbReference>
<feature type="domain" description="VWFA" evidence="2">
    <location>
        <begin position="709"/>
        <end position="940"/>
    </location>
</feature>
<dbReference type="PANTHER" id="PTHR39431:SF1">
    <property type="entry name" value="FRPA_C-RELATED PROTEIN"/>
    <property type="match status" value="1"/>
</dbReference>
<dbReference type="InterPro" id="IPR036465">
    <property type="entry name" value="vWFA_dom_sf"/>
</dbReference>
<dbReference type="Gene3D" id="3.40.50.410">
    <property type="entry name" value="von Willebrand factor, type A domain"/>
    <property type="match status" value="1"/>
</dbReference>
<dbReference type="Gene3D" id="2.150.10.10">
    <property type="entry name" value="Serralysin-like metalloprotease, C-terminal"/>
    <property type="match status" value="1"/>
</dbReference>
<dbReference type="InterPro" id="IPR001343">
    <property type="entry name" value="Hemolysn_Ca-bd"/>
</dbReference>
<keyword evidence="4" id="KW-1185">Reference proteome</keyword>
<dbReference type="InterPro" id="IPR040853">
    <property type="entry name" value="RapA2_cadherin-like"/>
</dbReference>
<dbReference type="Pfam" id="PF17803">
    <property type="entry name" value="Cadherin_4"/>
    <property type="match status" value="1"/>
</dbReference>
<evidence type="ECO:0000313" key="3">
    <source>
        <dbReference type="EMBL" id="GAD48512.1"/>
    </source>
</evidence>
<protein>
    <recommendedName>
        <fullName evidence="2">VWFA domain-containing protein</fullName>
    </recommendedName>
</protein>
<feature type="compositionally biased region" description="Polar residues" evidence="1">
    <location>
        <begin position="1030"/>
        <end position="1040"/>
    </location>
</feature>
<dbReference type="Gene3D" id="2.60.40.10">
    <property type="entry name" value="Immunoglobulins"/>
    <property type="match status" value="1"/>
</dbReference>
<evidence type="ECO:0000256" key="1">
    <source>
        <dbReference type="SAM" id="MobiDB-lite"/>
    </source>
</evidence>
<dbReference type="GO" id="GO:0005509">
    <property type="term" value="F:calcium ion binding"/>
    <property type="evidence" value="ECO:0007669"/>
    <property type="project" value="InterPro"/>
</dbReference>
<dbReference type="InterPro" id="IPR018511">
    <property type="entry name" value="Hemolysin-typ_Ca-bd_CS"/>
</dbReference>
<accession>U2YJV8</accession>
<dbReference type="InterPro" id="IPR013783">
    <property type="entry name" value="Ig-like_fold"/>
</dbReference>